<proteinExistence type="predicted"/>
<dbReference type="EMBL" id="QQAW01000012">
    <property type="protein sequence ID" value="RDI36184.1"/>
    <property type="molecule type" value="Genomic_DNA"/>
</dbReference>
<dbReference type="Proteomes" id="UP000254958">
    <property type="component" value="Unassembled WGS sequence"/>
</dbReference>
<dbReference type="AlphaFoldDB" id="A0A370G0S0"/>
<accession>A0A370G0S0</accession>
<protein>
    <recommendedName>
        <fullName evidence="3">DUF1491 family protein</fullName>
    </recommendedName>
</protein>
<evidence type="ECO:0000313" key="1">
    <source>
        <dbReference type="EMBL" id="RDI36184.1"/>
    </source>
</evidence>
<dbReference type="Gene3D" id="3.40.1530.20">
    <property type="entry name" value="Protein of unknown function (DUF1491)"/>
    <property type="match status" value="1"/>
</dbReference>
<dbReference type="InterPro" id="IPR009964">
    <property type="entry name" value="DUF1491"/>
</dbReference>
<dbReference type="Pfam" id="PF07372">
    <property type="entry name" value="DUF1491"/>
    <property type="match status" value="1"/>
</dbReference>
<keyword evidence="2" id="KW-1185">Reference proteome</keyword>
<evidence type="ECO:0000313" key="2">
    <source>
        <dbReference type="Proteomes" id="UP000254958"/>
    </source>
</evidence>
<sequence>MPGLRQSGLSTMTEARLRAGLWASAVVRHANQSGHPAMVLRRGDADAGGILAVLLGRDGRLSVLAQTRAPDGSPAWIRGTGPDPVDQAAADAYVARQVGRDPDLWVLEFDAPDLTPPFEATLL</sequence>
<reference evidence="1 2" key="1">
    <citation type="submission" date="2018-07" db="EMBL/GenBank/DDBJ databases">
        <title>Genomic Encyclopedia of Type Strains, Phase IV (KMG-IV): sequencing the most valuable type-strain genomes for metagenomic binning, comparative biology and taxonomic classification.</title>
        <authorList>
            <person name="Goeker M."/>
        </authorList>
    </citation>
    <scope>NUCLEOTIDE SEQUENCE [LARGE SCALE GENOMIC DNA]</scope>
    <source>
        <strain evidence="1 2">DSM 5603</strain>
    </source>
</reference>
<organism evidence="1 2">
    <name type="scientific">Gluconacetobacter liquefaciens</name>
    <name type="common">Acetobacter liquefaciens</name>
    <dbReference type="NCBI Taxonomy" id="89584"/>
    <lineage>
        <taxon>Bacteria</taxon>
        <taxon>Pseudomonadati</taxon>
        <taxon>Pseudomonadota</taxon>
        <taxon>Alphaproteobacteria</taxon>
        <taxon>Acetobacterales</taxon>
        <taxon>Acetobacteraceae</taxon>
        <taxon>Gluconacetobacter</taxon>
    </lineage>
</organism>
<name>A0A370G0S0_GLULI</name>
<comment type="caution">
    <text evidence="1">The sequence shown here is derived from an EMBL/GenBank/DDBJ whole genome shotgun (WGS) entry which is preliminary data.</text>
</comment>
<evidence type="ECO:0008006" key="3">
    <source>
        <dbReference type="Google" id="ProtNLM"/>
    </source>
</evidence>
<gene>
    <name evidence="1" type="ORF">C7453_11265</name>
</gene>